<reference evidence="1" key="1">
    <citation type="submission" date="2014-05" db="EMBL/GenBank/DDBJ databases">
        <authorList>
            <person name="Chronopoulou M."/>
        </authorList>
    </citation>
    <scope>NUCLEOTIDE SEQUENCE</scope>
    <source>
        <tissue evidence="1">Whole organism</tissue>
    </source>
</reference>
<evidence type="ECO:0000313" key="1">
    <source>
        <dbReference type="EMBL" id="CDW49592.1"/>
    </source>
</evidence>
<name>A0A0K2VHB2_LEPSM</name>
<dbReference type="AlphaFoldDB" id="A0A0K2VHB2"/>
<dbReference type="EMBL" id="HACA01032231">
    <property type="protein sequence ID" value="CDW49592.1"/>
    <property type="molecule type" value="Transcribed_RNA"/>
</dbReference>
<accession>A0A0K2VHB2</accession>
<sequence length="117" mass="14381">PDAQDPEAVPPRDEILDGKYQDFPFLNSKSETYLWFHIHQQCSKFRFYLHYLYKKCSRIVHILIHQYQERNIYIYTKLTNRECDDIEYGEKLLIFLILHYIICCRIQLIDYTQENQQ</sequence>
<organism evidence="1">
    <name type="scientific">Lepeophtheirus salmonis</name>
    <name type="common">Salmon louse</name>
    <name type="synonym">Caligus salmonis</name>
    <dbReference type="NCBI Taxonomy" id="72036"/>
    <lineage>
        <taxon>Eukaryota</taxon>
        <taxon>Metazoa</taxon>
        <taxon>Ecdysozoa</taxon>
        <taxon>Arthropoda</taxon>
        <taxon>Crustacea</taxon>
        <taxon>Multicrustacea</taxon>
        <taxon>Hexanauplia</taxon>
        <taxon>Copepoda</taxon>
        <taxon>Siphonostomatoida</taxon>
        <taxon>Caligidae</taxon>
        <taxon>Lepeophtheirus</taxon>
    </lineage>
</organism>
<protein>
    <submittedName>
        <fullName evidence="1">Uncharacterized protein</fullName>
    </submittedName>
</protein>
<proteinExistence type="predicted"/>
<feature type="non-terminal residue" evidence="1">
    <location>
        <position position="1"/>
    </location>
</feature>